<feature type="compositionally biased region" description="Basic residues" evidence="8">
    <location>
        <begin position="1000"/>
        <end position="1016"/>
    </location>
</feature>
<feature type="region of interest" description="Disordered" evidence="8">
    <location>
        <begin position="923"/>
        <end position="1036"/>
    </location>
</feature>
<comment type="subunit">
    <text evidence="7">Adaptor protein complex 3 (AP-3) is a heterotetramer.</text>
</comment>
<sequence length="1036" mass="115279">MTATACVWHLFEVTSLLTRPNNWAHSESSPSSPGKIRVKFYDYRRIELVHSEAVPVAVEAPMAGSSIMENLFQRNLEDLIKGMRLQLIGESTFISKATEEIRREIKSTDQHTKSTALQKLTYLSAVHGVDMSWACFHVVEVMSSSRFSHKRIGYHAASQSFNDATPVLLLITNQLRKDLSSTNDFEVSLALDCLSRIATLDLARDLTPEVFKLLSTARVFVRKKAVAVVLKVFDKYPDAVRVCFKRLVENLESSDPQVVTAVIGVFCELASKDPRSYLPLAPEFYRILVDSKNNWVLIKVLKIFAKLAPLEPRLGKRIVEPLCDHMRRSGAQSLVFECVRTVVTSLGDYESAVKLAVSKVRELLVDQDPNLRYLGLQALSVAAPTHLWAVLENKEAVIKSLSDDDFNIKIESLRLLMAMVSESNVAEISRVLLNYALKSDPEFCNEILGSILTTCCRNVYEIVVDFDWYVSLLGEMSTIPNCQKGEEIERQLVDVGMRVKDARLQLVRVGRDLLIDPALLGNVYLHRILCAAAWVAGEYVEVVSNPFELLDALLQPRTSLLPPSIRAVYINSALKILIFCLDCYLTQNEGMASSCSGDLAGGQPELFTVKKHTEAPELATCEGLNYEQDEGFNPRNAAESSEDLSVENDTDRVVTHGQTSIPPTPLEKKDFMHESIVSLLNRIELIFGPLVANQDVEVLERARNILALVQLVKAEIIDNSVQDVDIMDKKDTLVSAIIKSMRDTFSIELGPVSTSAQGRVALPDGLVLNENLEDLQAICGDDIELPSSSSFSFGGPHVTTTSDASSNLLKTEELGPSNESTSLMEHRKRHGLYYLPSEKSESLPDDYPPANDPKSNSNINDEVAELAKLTEQSLLLKKRTNQTKPRPVVVKLDDGDVASISVKRPESRDDSLSGVIKDVLGSESRLNLSQSNPSSKSSRKRKEKKKLSTDVPSEMKENLGDAEKSDLENPNSSSKNHGRTKERRQKGKEKIVEGEEHDQRGKKKSSHRHGRRKTHQRANSPLNVVSQTPIIPDFLL</sequence>
<evidence type="ECO:0000256" key="4">
    <source>
        <dbReference type="ARBA" id="ARBA00022737"/>
    </source>
</evidence>
<dbReference type="AlphaFoldDB" id="A0AAN9MNZ8"/>
<keyword evidence="7" id="KW-0333">Golgi apparatus</keyword>
<feature type="compositionally biased region" description="Polar residues" evidence="8">
    <location>
        <begin position="798"/>
        <end position="809"/>
    </location>
</feature>
<keyword evidence="4" id="KW-0677">Repeat</keyword>
<keyword evidence="11" id="KW-1185">Reference proteome</keyword>
<evidence type="ECO:0000259" key="9">
    <source>
        <dbReference type="Pfam" id="PF01602"/>
    </source>
</evidence>
<organism evidence="10 11">
    <name type="scientific">Canavalia gladiata</name>
    <name type="common">Sword bean</name>
    <name type="synonym">Dolichos gladiatus</name>
    <dbReference type="NCBI Taxonomy" id="3824"/>
    <lineage>
        <taxon>Eukaryota</taxon>
        <taxon>Viridiplantae</taxon>
        <taxon>Streptophyta</taxon>
        <taxon>Embryophyta</taxon>
        <taxon>Tracheophyta</taxon>
        <taxon>Spermatophyta</taxon>
        <taxon>Magnoliopsida</taxon>
        <taxon>eudicotyledons</taxon>
        <taxon>Gunneridae</taxon>
        <taxon>Pentapetalae</taxon>
        <taxon>rosids</taxon>
        <taxon>fabids</taxon>
        <taxon>Fabales</taxon>
        <taxon>Fabaceae</taxon>
        <taxon>Papilionoideae</taxon>
        <taxon>50 kb inversion clade</taxon>
        <taxon>NPAAA clade</taxon>
        <taxon>indigoferoid/millettioid clade</taxon>
        <taxon>Phaseoleae</taxon>
        <taxon>Canavalia</taxon>
    </lineage>
</organism>
<dbReference type="EMBL" id="JAYMYQ010000001">
    <property type="protein sequence ID" value="KAK7358270.1"/>
    <property type="molecule type" value="Genomic_DNA"/>
</dbReference>
<dbReference type="Proteomes" id="UP001367508">
    <property type="component" value="Unassembled WGS sequence"/>
</dbReference>
<comment type="caution">
    <text evidence="10">The sequence shown here is derived from an EMBL/GenBank/DDBJ whole genome shotgun (WGS) entry which is preliminary data.</text>
</comment>
<evidence type="ECO:0000256" key="5">
    <source>
        <dbReference type="ARBA" id="ARBA00022927"/>
    </source>
</evidence>
<evidence type="ECO:0000313" key="10">
    <source>
        <dbReference type="EMBL" id="KAK7358270.1"/>
    </source>
</evidence>
<dbReference type="GO" id="GO:0006623">
    <property type="term" value="P:protein targeting to vacuole"/>
    <property type="evidence" value="ECO:0007669"/>
    <property type="project" value="TreeGrafter"/>
</dbReference>
<evidence type="ECO:0000256" key="1">
    <source>
        <dbReference type="ARBA" id="ARBA00004308"/>
    </source>
</evidence>
<dbReference type="Pfam" id="PF01602">
    <property type="entry name" value="Adaptin_N"/>
    <property type="match status" value="1"/>
</dbReference>
<evidence type="ECO:0000256" key="8">
    <source>
        <dbReference type="SAM" id="MobiDB-lite"/>
    </source>
</evidence>
<evidence type="ECO:0000256" key="7">
    <source>
        <dbReference type="PIRNR" id="PIRNR037092"/>
    </source>
</evidence>
<keyword evidence="6" id="KW-0472">Membrane</keyword>
<dbReference type="GO" id="GO:0005794">
    <property type="term" value="C:Golgi apparatus"/>
    <property type="evidence" value="ECO:0007669"/>
    <property type="project" value="UniProtKB-SubCell"/>
</dbReference>
<proteinExistence type="inferred from homology"/>
<dbReference type="InterPro" id="IPR002553">
    <property type="entry name" value="Clathrin/coatomer_adapt-like_N"/>
</dbReference>
<dbReference type="GO" id="GO:0030123">
    <property type="term" value="C:AP-3 adaptor complex"/>
    <property type="evidence" value="ECO:0007669"/>
    <property type="project" value="InterPro"/>
</dbReference>
<evidence type="ECO:0000256" key="2">
    <source>
        <dbReference type="ARBA" id="ARBA00006613"/>
    </source>
</evidence>
<evidence type="ECO:0000256" key="3">
    <source>
        <dbReference type="ARBA" id="ARBA00022448"/>
    </source>
</evidence>
<feature type="compositionally biased region" description="Polar residues" evidence="8">
    <location>
        <begin position="1017"/>
        <end position="1029"/>
    </location>
</feature>
<comment type="similarity">
    <text evidence="2 7">Belongs to the adaptor complexes large subunit family.</text>
</comment>
<dbReference type="GO" id="GO:0006896">
    <property type="term" value="P:Golgi to vacuole transport"/>
    <property type="evidence" value="ECO:0007669"/>
    <property type="project" value="TreeGrafter"/>
</dbReference>
<dbReference type="PIRSF" id="PIRSF037092">
    <property type="entry name" value="AP3_complex_delta"/>
    <property type="match status" value="1"/>
</dbReference>
<feature type="compositionally biased region" description="Basic and acidic residues" evidence="8">
    <location>
        <begin position="953"/>
        <end position="967"/>
    </location>
</feature>
<gene>
    <name evidence="10" type="ORF">VNO77_00196</name>
</gene>
<keyword evidence="5 7" id="KW-0653">Protein transport</keyword>
<keyword evidence="3 7" id="KW-0813">Transport</keyword>
<name>A0AAN9MNZ8_CANGL</name>
<comment type="subcellular location">
    <subcellularLocation>
        <location evidence="1">Endomembrane system</location>
    </subcellularLocation>
    <subcellularLocation>
        <location evidence="7">Golgi apparatus</location>
    </subcellularLocation>
</comment>
<dbReference type="GO" id="GO:0010008">
    <property type="term" value="C:endosome membrane"/>
    <property type="evidence" value="ECO:0007669"/>
    <property type="project" value="TreeGrafter"/>
</dbReference>
<feature type="compositionally biased region" description="Basic residues" evidence="8">
    <location>
        <begin position="976"/>
        <end position="987"/>
    </location>
</feature>
<dbReference type="Gene3D" id="1.25.10.10">
    <property type="entry name" value="Leucine-rich Repeat Variant"/>
    <property type="match status" value="1"/>
</dbReference>
<dbReference type="PANTHER" id="PTHR22781:SF12">
    <property type="entry name" value="AP-3 COMPLEX SUBUNIT DELTA-1"/>
    <property type="match status" value="1"/>
</dbReference>
<comment type="function">
    <text evidence="7">Part of the AP-3 complex, an adaptor-related complex which seems to be clathrin-associated. The complex is associated with the Golgi region as well as more peripheral structures. It facilitates the budding of vesicles from the Golgi membrane and may be directly involved in trafficking to the vacuole. It also function in maintaining the identity of lytic vacuoles and in regulating the transition between storage and lytic vacuoles.</text>
</comment>
<dbReference type="InterPro" id="IPR011989">
    <property type="entry name" value="ARM-like"/>
</dbReference>
<protein>
    <recommendedName>
        <fullName evidence="7">AP-3 complex subunit delta</fullName>
    </recommendedName>
</protein>
<feature type="region of interest" description="Disordered" evidence="8">
    <location>
        <begin position="794"/>
        <end position="858"/>
    </location>
</feature>
<dbReference type="PANTHER" id="PTHR22781">
    <property type="entry name" value="DELTA ADAPTIN-RELATED"/>
    <property type="match status" value="1"/>
</dbReference>
<feature type="compositionally biased region" description="Low complexity" evidence="8">
    <location>
        <begin position="927"/>
        <end position="936"/>
    </location>
</feature>
<dbReference type="InterPro" id="IPR016024">
    <property type="entry name" value="ARM-type_fold"/>
</dbReference>
<accession>A0AAN9MNZ8</accession>
<feature type="compositionally biased region" description="Basic and acidic residues" evidence="8">
    <location>
        <begin position="988"/>
        <end position="999"/>
    </location>
</feature>
<dbReference type="SUPFAM" id="SSF48371">
    <property type="entry name" value="ARM repeat"/>
    <property type="match status" value="1"/>
</dbReference>
<evidence type="ECO:0000313" key="11">
    <source>
        <dbReference type="Proteomes" id="UP001367508"/>
    </source>
</evidence>
<reference evidence="10 11" key="1">
    <citation type="submission" date="2024-01" db="EMBL/GenBank/DDBJ databases">
        <title>The genomes of 5 underutilized Papilionoideae crops provide insights into root nodulation and disease resistanc.</title>
        <authorList>
            <person name="Jiang F."/>
        </authorList>
    </citation>
    <scope>NUCLEOTIDE SEQUENCE [LARGE SCALE GENOMIC DNA]</scope>
    <source>
        <strain evidence="10">LVBAO_FW01</strain>
        <tissue evidence="10">Leaves</tissue>
    </source>
</reference>
<dbReference type="InterPro" id="IPR017105">
    <property type="entry name" value="AP3_complex_dsu"/>
</dbReference>
<evidence type="ECO:0000256" key="6">
    <source>
        <dbReference type="ARBA" id="ARBA00023136"/>
    </source>
</evidence>
<feature type="domain" description="Clathrin/coatomer adaptor adaptin-like N-terminal" evidence="9">
    <location>
        <begin position="92"/>
        <end position="569"/>
    </location>
</feature>